<dbReference type="Gene3D" id="1.10.860.10">
    <property type="entry name" value="DNAb Helicase, Chain A"/>
    <property type="match status" value="1"/>
</dbReference>
<dbReference type="InterPro" id="IPR037068">
    <property type="entry name" value="DNA_primase_core_N_sf"/>
</dbReference>
<keyword evidence="1 12" id="KW-0240">DNA-directed RNA polymerase</keyword>
<evidence type="ECO:0000256" key="2">
    <source>
        <dbReference type="ARBA" id="ARBA00022515"/>
    </source>
</evidence>
<dbReference type="Pfam" id="PF08278">
    <property type="entry name" value="DnaG_DnaB_bind"/>
    <property type="match status" value="1"/>
</dbReference>
<dbReference type="PANTHER" id="PTHR30313">
    <property type="entry name" value="DNA PRIMASE"/>
    <property type="match status" value="1"/>
</dbReference>
<dbReference type="GO" id="GO:0008270">
    <property type="term" value="F:zinc ion binding"/>
    <property type="evidence" value="ECO:0007669"/>
    <property type="project" value="UniProtKB-UniRule"/>
</dbReference>
<dbReference type="Gene3D" id="3.90.980.10">
    <property type="entry name" value="DNA primase, catalytic core, N-terminal domain"/>
    <property type="match status" value="1"/>
</dbReference>
<protein>
    <recommendedName>
        <fullName evidence="12 13">DNA primase</fullName>
        <ecNumber evidence="12">2.7.7.101</ecNumber>
    </recommendedName>
</protein>
<evidence type="ECO:0000256" key="7">
    <source>
        <dbReference type="ARBA" id="ARBA00022771"/>
    </source>
</evidence>
<comment type="function">
    <text evidence="12 13">RNA polymerase that catalyzes the synthesis of short RNA molecules used as primers for DNA polymerase during DNA replication.</text>
</comment>
<comment type="cofactor">
    <cofactor evidence="12 13 14">
        <name>Zn(2+)</name>
        <dbReference type="ChEBI" id="CHEBI:29105"/>
    </cofactor>
    <text evidence="12 13 14">Binds 1 zinc ion per monomer.</text>
</comment>
<reference evidence="17 18" key="1">
    <citation type="submission" date="2018-08" db="EMBL/GenBank/DDBJ databases">
        <title>Draft genome of candidate division NPL-UPA2 bacterium Unc8 that adapted to ultra-basic serpentinizing groundwater.</title>
        <authorList>
            <person name="Ishii S."/>
            <person name="Suzuki S."/>
            <person name="Nealson K.H."/>
        </authorList>
    </citation>
    <scope>NUCLEOTIDE SEQUENCE [LARGE SCALE GENOMIC DNA]</scope>
    <source>
        <strain evidence="17">Unc8</strain>
    </source>
</reference>
<dbReference type="InterPro" id="IPR050219">
    <property type="entry name" value="DnaG_primase"/>
</dbReference>
<dbReference type="PANTHER" id="PTHR30313:SF2">
    <property type="entry name" value="DNA PRIMASE"/>
    <property type="match status" value="1"/>
</dbReference>
<dbReference type="GO" id="GO:0000428">
    <property type="term" value="C:DNA-directed RNA polymerase complex"/>
    <property type="evidence" value="ECO:0007669"/>
    <property type="project" value="UniProtKB-KW"/>
</dbReference>
<keyword evidence="8 12" id="KW-0862">Zinc</keyword>
<dbReference type="EC" id="2.7.7.101" evidence="12"/>
<dbReference type="GO" id="GO:0005737">
    <property type="term" value="C:cytoplasm"/>
    <property type="evidence" value="ECO:0007669"/>
    <property type="project" value="TreeGrafter"/>
</dbReference>
<keyword evidence="15" id="KW-0175">Coiled coil</keyword>
<comment type="caution">
    <text evidence="17">The sequence shown here is derived from an EMBL/GenBank/DDBJ whole genome shotgun (WGS) entry which is preliminary data.</text>
</comment>
<keyword evidence="7 12" id="KW-0863">Zinc-finger</keyword>
<evidence type="ECO:0000256" key="3">
    <source>
        <dbReference type="ARBA" id="ARBA00022679"/>
    </source>
</evidence>
<dbReference type="GO" id="GO:0003677">
    <property type="term" value="F:DNA binding"/>
    <property type="evidence" value="ECO:0007669"/>
    <property type="project" value="UniProtKB-KW"/>
</dbReference>
<evidence type="ECO:0000256" key="5">
    <source>
        <dbReference type="ARBA" id="ARBA00022705"/>
    </source>
</evidence>
<evidence type="ECO:0000256" key="9">
    <source>
        <dbReference type="ARBA" id="ARBA00022842"/>
    </source>
</evidence>
<keyword evidence="9" id="KW-0460">Magnesium</keyword>
<dbReference type="EMBL" id="NDHY01000015">
    <property type="protein sequence ID" value="RIH99669.1"/>
    <property type="molecule type" value="Genomic_DNA"/>
</dbReference>
<dbReference type="GO" id="GO:0006269">
    <property type="term" value="P:DNA replication, synthesis of primer"/>
    <property type="evidence" value="ECO:0007669"/>
    <property type="project" value="UniProtKB-UniRule"/>
</dbReference>
<dbReference type="AlphaFoldDB" id="A0A399FW57"/>
<evidence type="ECO:0000256" key="11">
    <source>
        <dbReference type="ARBA" id="ARBA00023163"/>
    </source>
</evidence>
<comment type="similarity">
    <text evidence="12 13">Belongs to the DnaG primase family.</text>
</comment>
<dbReference type="Gene3D" id="3.40.1360.10">
    <property type="match status" value="1"/>
</dbReference>
<keyword evidence="5 12" id="KW-0235">DNA replication</keyword>
<dbReference type="InterPro" id="IPR034151">
    <property type="entry name" value="TOPRIM_DnaG_bac"/>
</dbReference>
<dbReference type="SUPFAM" id="SSF56731">
    <property type="entry name" value="DNA primase core"/>
    <property type="match status" value="1"/>
</dbReference>
<dbReference type="SMART" id="SM00493">
    <property type="entry name" value="TOPRIM"/>
    <property type="match status" value="1"/>
</dbReference>
<accession>A0A399FW57</accession>
<dbReference type="InterPro" id="IPR006171">
    <property type="entry name" value="TOPRIM_dom"/>
</dbReference>
<comment type="domain">
    <text evidence="12">Contains an N-terminal zinc-binding domain, a central core domain that contains the primase activity, and a C-terminal DnaB-binding domain.</text>
</comment>
<evidence type="ECO:0000256" key="15">
    <source>
        <dbReference type="SAM" id="Coils"/>
    </source>
</evidence>
<dbReference type="CDD" id="cd03364">
    <property type="entry name" value="TOPRIM_DnaG_primases"/>
    <property type="match status" value="1"/>
</dbReference>
<dbReference type="PIRSF" id="PIRSF002811">
    <property type="entry name" value="DnaG"/>
    <property type="match status" value="1"/>
</dbReference>
<dbReference type="InterPro" id="IPR002694">
    <property type="entry name" value="Znf_CHC2"/>
</dbReference>
<dbReference type="Proteomes" id="UP000266287">
    <property type="component" value="Unassembled WGS sequence"/>
</dbReference>
<comment type="catalytic activity">
    <reaction evidence="12">
        <text>ssDNA + n NTP = ssDNA/pppN(pN)n-1 hybrid + (n-1) diphosphate.</text>
        <dbReference type="EC" id="2.7.7.101"/>
    </reaction>
</comment>
<keyword evidence="3 12" id="KW-0808">Transferase</keyword>
<dbReference type="InterPro" id="IPR013264">
    <property type="entry name" value="DNAG_N"/>
</dbReference>
<keyword evidence="10 12" id="KW-0238">DNA-binding</keyword>
<evidence type="ECO:0000256" key="10">
    <source>
        <dbReference type="ARBA" id="ARBA00023125"/>
    </source>
</evidence>
<dbReference type="Gene3D" id="3.90.580.10">
    <property type="entry name" value="Zinc finger, CHC2-type domain"/>
    <property type="match status" value="1"/>
</dbReference>
<feature type="coiled-coil region" evidence="15">
    <location>
        <begin position="540"/>
        <end position="586"/>
    </location>
</feature>
<dbReference type="Pfam" id="PF13155">
    <property type="entry name" value="Toprim_2"/>
    <property type="match status" value="1"/>
</dbReference>
<dbReference type="SMART" id="SM00400">
    <property type="entry name" value="ZnF_CHCC"/>
    <property type="match status" value="1"/>
</dbReference>
<dbReference type="NCBIfam" id="TIGR01391">
    <property type="entry name" value="dnaG"/>
    <property type="match status" value="1"/>
</dbReference>
<name>A0A399FW57_UNCN2</name>
<evidence type="ECO:0000256" key="6">
    <source>
        <dbReference type="ARBA" id="ARBA00022723"/>
    </source>
</evidence>
<dbReference type="InterPro" id="IPR036977">
    <property type="entry name" value="DNA_primase_Znf_CHC2"/>
</dbReference>
<sequence>MSPVPQSVIDEVYARCDIVEIISGYLHLQPAGRNFRALCPFHQEKTPSFIVSPEKQLFNCFGCGTGGNVFSFLMKHEHLSFMEALRLLAEKAGVTLSGLGGEKEASSALFELNGFAKDFFIKCLGETSKARDYLLKKRGLSPEVIEKFCLGYAPPDRDALLRKAEEEGFSERILIEGGLLIQRRDKEGYYDRFRNRIIFPIFNLAEKVVGFGGRALGDEMPLYMNSPETALYHKSDSLYGLHLSRKAIAECGKALIVEGYMDVIAVFQAGIRNVVGSLGTSLTRRQLRLIRRYAQEVVMVYDGDKAGIEATLRGLDSSLAEGFSVRLTSLPEGEDPDSFIGRHGSETFQERVSCAADLLEYKLGFLRNRYDSTTVGGKASIVREMLPTLEKVANAIEKSGYIKRLAEELSLGGRASLGEEYILTELHKLESKETRAMQPSPINIDPYPAERSLIQIMLQHSNMVDRIKAEAGEFQCSDYRKIAEVIFELHQDGRASGAGRIVNILGDDKIEALVSRLAVEAAPFEDIELAVADALRAMRNNERKRKIEALEKRIEDADEEGEEELVKRLQAECQQITQEMVSYRRGGKLGKSED</sequence>
<feature type="domain" description="Toprim" evidence="16">
    <location>
        <begin position="252"/>
        <end position="331"/>
    </location>
</feature>
<evidence type="ECO:0000256" key="13">
    <source>
        <dbReference type="PIRNR" id="PIRNR002811"/>
    </source>
</evidence>
<dbReference type="Pfam" id="PF08275">
    <property type="entry name" value="DNAG_N"/>
    <property type="match status" value="1"/>
</dbReference>
<gene>
    <name evidence="12" type="primary">dnaG</name>
    <name evidence="17" type="ORF">B9J77_04910</name>
</gene>
<evidence type="ECO:0000313" key="17">
    <source>
        <dbReference type="EMBL" id="RIH99669.1"/>
    </source>
</evidence>
<feature type="zinc finger region" description="CHC2-type" evidence="12 14">
    <location>
        <begin position="39"/>
        <end position="63"/>
    </location>
</feature>
<dbReference type="GO" id="GO:0003899">
    <property type="term" value="F:DNA-directed RNA polymerase activity"/>
    <property type="evidence" value="ECO:0007669"/>
    <property type="project" value="UniProtKB-UniRule"/>
</dbReference>
<dbReference type="InterPro" id="IPR030846">
    <property type="entry name" value="DnaG_bac"/>
</dbReference>
<evidence type="ECO:0000259" key="16">
    <source>
        <dbReference type="PROSITE" id="PS50880"/>
    </source>
</evidence>
<proteinExistence type="inferred from homology"/>
<dbReference type="FunFam" id="3.90.580.10:FF:000001">
    <property type="entry name" value="DNA primase"/>
    <property type="match status" value="1"/>
</dbReference>
<dbReference type="InterPro" id="IPR019475">
    <property type="entry name" value="DNA_primase_DnaB-bd"/>
</dbReference>
<dbReference type="InterPro" id="IPR006295">
    <property type="entry name" value="DNA_primase_DnaG"/>
</dbReference>
<dbReference type="SUPFAM" id="SSF57783">
    <property type="entry name" value="Zinc beta-ribbon"/>
    <property type="match status" value="1"/>
</dbReference>
<evidence type="ECO:0000256" key="14">
    <source>
        <dbReference type="PIRSR" id="PIRSR002811-1"/>
    </source>
</evidence>
<dbReference type="InterPro" id="IPR016136">
    <property type="entry name" value="DNA_helicase_N/primase_C"/>
</dbReference>
<evidence type="ECO:0000256" key="8">
    <source>
        <dbReference type="ARBA" id="ARBA00022833"/>
    </source>
</evidence>
<keyword evidence="4 12" id="KW-0548">Nucleotidyltransferase</keyword>
<keyword evidence="6 12" id="KW-0479">Metal-binding</keyword>
<dbReference type="Pfam" id="PF01807">
    <property type="entry name" value="Zn_ribbon_DnaG"/>
    <property type="match status" value="1"/>
</dbReference>
<dbReference type="InterPro" id="IPR013173">
    <property type="entry name" value="DNA_primase_DnaG_DnaB-bd_dom"/>
</dbReference>
<evidence type="ECO:0000256" key="4">
    <source>
        <dbReference type="ARBA" id="ARBA00022695"/>
    </source>
</evidence>
<dbReference type="FunFam" id="3.40.1360.10:FF:000002">
    <property type="entry name" value="DNA primase"/>
    <property type="match status" value="1"/>
</dbReference>
<evidence type="ECO:0000256" key="12">
    <source>
        <dbReference type="HAMAP-Rule" id="MF_00974"/>
    </source>
</evidence>
<evidence type="ECO:0000313" key="18">
    <source>
        <dbReference type="Proteomes" id="UP000266287"/>
    </source>
</evidence>
<dbReference type="HAMAP" id="MF_00974">
    <property type="entry name" value="DNA_primase_DnaG"/>
    <property type="match status" value="1"/>
</dbReference>
<dbReference type="Pfam" id="PF10410">
    <property type="entry name" value="DnaB_bind"/>
    <property type="match status" value="1"/>
</dbReference>
<dbReference type="PROSITE" id="PS50880">
    <property type="entry name" value="TOPRIM"/>
    <property type="match status" value="1"/>
</dbReference>
<evidence type="ECO:0000256" key="1">
    <source>
        <dbReference type="ARBA" id="ARBA00022478"/>
    </source>
</evidence>
<comment type="subunit">
    <text evidence="12">Monomer. Interacts with DnaB.</text>
</comment>
<dbReference type="GO" id="GO:1990077">
    <property type="term" value="C:primosome complex"/>
    <property type="evidence" value="ECO:0007669"/>
    <property type="project" value="UniProtKB-KW"/>
</dbReference>
<keyword evidence="2 12" id="KW-0639">Primosome</keyword>
<keyword evidence="11 12" id="KW-0804">Transcription</keyword>
<organism evidence="17 18">
    <name type="scientific">candidate division NPL-UPA2 bacterium Unc8</name>
    <dbReference type="NCBI Taxonomy" id="1980939"/>
    <lineage>
        <taxon>Bacteria</taxon>
    </lineage>
</organism>